<evidence type="ECO:0000313" key="3">
    <source>
        <dbReference type="Proteomes" id="UP001248134"/>
    </source>
</evidence>
<dbReference type="Gene3D" id="3.40.630.30">
    <property type="match status" value="1"/>
</dbReference>
<dbReference type="Pfam" id="PF00583">
    <property type="entry name" value="Acetyltransf_1"/>
    <property type="match status" value="1"/>
</dbReference>
<dbReference type="GO" id="GO:0016747">
    <property type="term" value="F:acyltransferase activity, transferring groups other than amino-acyl groups"/>
    <property type="evidence" value="ECO:0007669"/>
    <property type="project" value="InterPro"/>
</dbReference>
<comment type="caution">
    <text evidence="2">The sequence shown here is derived from an EMBL/GenBank/DDBJ whole genome shotgun (WGS) entry which is preliminary data.</text>
</comment>
<dbReference type="AlphaFoldDB" id="A0AAJ1Z5J0"/>
<evidence type="ECO:0000313" key="2">
    <source>
        <dbReference type="EMBL" id="MDR4327802.1"/>
    </source>
</evidence>
<feature type="domain" description="N-acetyltransferase" evidence="1">
    <location>
        <begin position="1"/>
        <end position="115"/>
    </location>
</feature>
<sequence length="120" mass="13824">MLPLNVLTKGKKYYDPEYKSTVYYYNGVACSIACIFEHEKQARMESVATIEKFRGKGLIGELIHFIQSEVMNRGLDNLWVIPINETVEKVYEKYGFETVEKIKTGHAFLEGKSIKEIHEG</sequence>
<protein>
    <submittedName>
        <fullName evidence="2">GNAT family N-acetyltransferase</fullName>
    </submittedName>
</protein>
<dbReference type="PROSITE" id="PS51186">
    <property type="entry name" value="GNAT"/>
    <property type="match status" value="1"/>
</dbReference>
<name>A0AAJ1Z5J0_9BACI</name>
<dbReference type="EMBL" id="VLYX01000021">
    <property type="protein sequence ID" value="MDR4327802.1"/>
    <property type="molecule type" value="Genomic_DNA"/>
</dbReference>
<reference evidence="2" key="1">
    <citation type="submission" date="2019-07" db="EMBL/GenBank/DDBJ databases">
        <title>Phylogenomic Reclassification of ATCC Bacillus Strains and Various Taxa within the Genus Bacillus.</title>
        <authorList>
            <person name="Riojas M.A."/>
            <person name="Frank A.M."/>
            <person name="Fenn S.L."/>
            <person name="King S.P."/>
            <person name="Brower S.M."/>
            <person name="Hazbon M.H."/>
        </authorList>
    </citation>
    <scope>NUCLEOTIDE SEQUENCE</scope>
    <source>
        <strain evidence="2">NR-12239</strain>
    </source>
</reference>
<proteinExistence type="predicted"/>
<dbReference type="SUPFAM" id="SSF55729">
    <property type="entry name" value="Acyl-CoA N-acyltransferases (Nat)"/>
    <property type="match status" value="1"/>
</dbReference>
<gene>
    <name evidence="2" type="ORF">FOS08_18360</name>
</gene>
<dbReference type="InterPro" id="IPR016181">
    <property type="entry name" value="Acyl_CoA_acyltransferase"/>
</dbReference>
<evidence type="ECO:0000259" key="1">
    <source>
        <dbReference type="PROSITE" id="PS51186"/>
    </source>
</evidence>
<organism evidence="2 3">
    <name type="scientific">Bacillus pseudomycoides</name>
    <dbReference type="NCBI Taxonomy" id="64104"/>
    <lineage>
        <taxon>Bacteria</taxon>
        <taxon>Bacillati</taxon>
        <taxon>Bacillota</taxon>
        <taxon>Bacilli</taxon>
        <taxon>Bacillales</taxon>
        <taxon>Bacillaceae</taxon>
        <taxon>Bacillus</taxon>
        <taxon>Bacillus cereus group</taxon>
    </lineage>
</organism>
<dbReference type="InterPro" id="IPR000182">
    <property type="entry name" value="GNAT_dom"/>
</dbReference>
<dbReference type="Proteomes" id="UP001248134">
    <property type="component" value="Unassembled WGS sequence"/>
</dbReference>
<accession>A0AAJ1Z5J0</accession>